<evidence type="ECO:0000313" key="2">
    <source>
        <dbReference type="Proteomes" id="UP000032066"/>
    </source>
</evidence>
<comment type="caution">
    <text evidence="1">The sequence shown here is derived from an EMBL/GenBank/DDBJ whole genome shotgun (WGS) entry which is preliminary data.</text>
</comment>
<dbReference type="Pfam" id="PF11750">
    <property type="entry name" value="DUF3307"/>
    <property type="match status" value="1"/>
</dbReference>
<reference evidence="1 2" key="1">
    <citation type="submission" date="2015-02" db="EMBL/GenBank/DDBJ databases">
        <title>Draft genome sequence of Kitasatospora griseola MF730-N6, a bafilomycin, terpentecin and satosporin producer.</title>
        <authorList>
            <person name="Arens J.C."/>
            <person name="Haltli B."/>
            <person name="Kerr R.G."/>
        </authorList>
    </citation>
    <scope>NUCLEOTIDE SEQUENCE [LARGE SCALE GENOMIC DNA]</scope>
    <source>
        <strain evidence="1 2">MF730-N6</strain>
    </source>
</reference>
<evidence type="ECO:0008006" key="3">
    <source>
        <dbReference type="Google" id="ProtNLM"/>
    </source>
</evidence>
<dbReference type="RefSeq" id="WP_052509101.1">
    <property type="nucleotide sequence ID" value="NZ_JXZB01000001.1"/>
</dbReference>
<evidence type="ECO:0000313" key="1">
    <source>
        <dbReference type="EMBL" id="KIQ67044.1"/>
    </source>
</evidence>
<keyword evidence="2" id="KW-1185">Reference proteome</keyword>
<dbReference type="EMBL" id="JXZB01000001">
    <property type="protein sequence ID" value="KIQ67044.1"/>
    <property type="molecule type" value="Genomic_DNA"/>
</dbReference>
<dbReference type="PATRIC" id="fig|2064.6.peg.1446"/>
<dbReference type="Proteomes" id="UP000032066">
    <property type="component" value="Unassembled WGS sequence"/>
</dbReference>
<sequence length="132" mass="14161">MLGTIGFLFLVAHSAADYLFQGDRMATLKSGPGWRGWRANLLHVATHVSVTAVLLSTARAALDLDIAPWPAALAIAWIGFSHGLIDRRWPVAWWMTRTGSADFLAKGGAPLVDQALRITVGLLPATFVLAAL</sequence>
<accession>A0A0D0PX96</accession>
<proteinExistence type="predicted"/>
<organism evidence="1 2">
    <name type="scientific">Kitasatospora griseola</name>
    <name type="common">Streptomyces griseolosporeus</name>
    <dbReference type="NCBI Taxonomy" id="2064"/>
    <lineage>
        <taxon>Bacteria</taxon>
        <taxon>Bacillati</taxon>
        <taxon>Actinomycetota</taxon>
        <taxon>Actinomycetes</taxon>
        <taxon>Kitasatosporales</taxon>
        <taxon>Streptomycetaceae</taxon>
        <taxon>Kitasatospora</taxon>
    </lineage>
</organism>
<gene>
    <name evidence="1" type="ORF">TR51_06570</name>
</gene>
<dbReference type="OrthoDB" id="3542456at2"/>
<dbReference type="AlphaFoldDB" id="A0A0D0PX96"/>
<protein>
    <recommendedName>
        <fullName evidence="3">DUF3307 domain-containing protein</fullName>
    </recommendedName>
</protein>
<name>A0A0D0PX96_KITGR</name>
<dbReference type="InterPro" id="IPR021737">
    <property type="entry name" value="Phage_phiKZ_Orf197"/>
</dbReference>